<dbReference type="EMBL" id="AWWV01013372">
    <property type="protein sequence ID" value="OMO61907.1"/>
    <property type="molecule type" value="Genomic_DNA"/>
</dbReference>
<keyword evidence="2" id="KW-1185">Reference proteome</keyword>
<name>A0A1R3GV40_COCAP</name>
<evidence type="ECO:0000313" key="2">
    <source>
        <dbReference type="Proteomes" id="UP000188268"/>
    </source>
</evidence>
<comment type="caution">
    <text evidence="1">The sequence shown here is derived from an EMBL/GenBank/DDBJ whole genome shotgun (WGS) entry which is preliminary data.</text>
</comment>
<proteinExistence type="predicted"/>
<reference evidence="1 2" key="1">
    <citation type="submission" date="2013-09" db="EMBL/GenBank/DDBJ databases">
        <title>Corchorus capsularis genome sequencing.</title>
        <authorList>
            <person name="Alam M."/>
            <person name="Haque M.S."/>
            <person name="Islam M.S."/>
            <person name="Emdad E.M."/>
            <person name="Islam M.M."/>
            <person name="Ahmed B."/>
            <person name="Halim A."/>
            <person name="Hossen Q.M.M."/>
            <person name="Hossain M.Z."/>
            <person name="Ahmed R."/>
            <person name="Khan M.M."/>
            <person name="Islam R."/>
            <person name="Rashid M.M."/>
            <person name="Khan S.A."/>
            <person name="Rahman M.S."/>
            <person name="Alam M."/>
        </authorList>
    </citation>
    <scope>NUCLEOTIDE SEQUENCE [LARGE SCALE GENOMIC DNA]</scope>
    <source>
        <strain evidence="2">cv. CVL-1</strain>
        <tissue evidence="1">Whole seedling</tissue>
    </source>
</reference>
<evidence type="ECO:0000313" key="1">
    <source>
        <dbReference type="EMBL" id="OMO61907.1"/>
    </source>
</evidence>
<dbReference type="AlphaFoldDB" id="A0A1R3GV40"/>
<dbReference type="Proteomes" id="UP000188268">
    <property type="component" value="Unassembled WGS sequence"/>
</dbReference>
<protein>
    <submittedName>
        <fullName evidence="1">Uncharacterized protein</fullName>
    </submittedName>
</protein>
<sequence length="58" mass="6562">MTQHHQTFLLPFILLTSDNFSRPRLRLILIRANHVDLGMSVTGIRLSGKVTGHLPPDE</sequence>
<gene>
    <name evidence="1" type="ORF">CCACVL1_23158</name>
</gene>
<organism evidence="1 2">
    <name type="scientific">Corchorus capsularis</name>
    <name type="common">Jute</name>
    <dbReference type="NCBI Taxonomy" id="210143"/>
    <lineage>
        <taxon>Eukaryota</taxon>
        <taxon>Viridiplantae</taxon>
        <taxon>Streptophyta</taxon>
        <taxon>Embryophyta</taxon>
        <taxon>Tracheophyta</taxon>
        <taxon>Spermatophyta</taxon>
        <taxon>Magnoliopsida</taxon>
        <taxon>eudicotyledons</taxon>
        <taxon>Gunneridae</taxon>
        <taxon>Pentapetalae</taxon>
        <taxon>rosids</taxon>
        <taxon>malvids</taxon>
        <taxon>Malvales</taxon>
        <taxon>Malvaceae</taxon>
        <taxon>Grewioideae</taxon>
        <taxon>Apeibeae</taxon>
        <taxon>Corchorus</taxon>
    </lineage>
</organism>
<accession>A0A1R3GV40</accession>
<dbReference type="Gramene" id="OMO61907">
    <property type="protein sequence ID" value="OMO61907"/>
    <property type="gene ID" value="CCACVL1_23158"/>
</dbReference>
<feature type="non-terminal residue" evidence="1">
    <location>
        <position position="58"/>
    </location>
</feature>